<dbReference type="OrthoDB" id="660555at2759"/>
<feature type="region of interest" description="Disordered" evidence="2">
    <location>
        <begin position="391"/>
        <end position="417"/>
    </location>
</feature>
<organism evidence="6 7">
    <name type="scientific">Debaryomyces fabryi</name>
    <dbReference type="NCBI Taxonomy" id="58627"/>
    <lineage>
        <taxon>Eukaryota</taxon>
        <taxon>Fungi</taxon>
        <taxon>Dikarya</taxon>
        <taxon>Ascomycota</taxon>
        <taxon>Saccharomycotina</taxon>
        <taxon>Pichiomycetes</taxon>
        <taxon>Debaryomycetaceae</taxon>
        <taxon>Debaryomyces</taxon>
    </lineage>
</organism>
<sequence length="1483" mass="169550">MSNHPNDQYDKLERSNGSKNSLRRKPPPSLDIAKETKNKLIIPLESTQFMSPHSPGMPESRSVPVPIGNGHQQKLSIDTDNYAYNEETLPVGRQSLIGGGVYESEYGGEFTDESFMSFDSPRPMGPKTLPGFEEYTTPVKPPRLPLRPQNEFVRRESQPNLPYPTNDIQIELDLSDDDDNHSQNDNYNFFSPELTPSRLHYSFNERNNHQYTPSKNQTTPPNHRTSEIISQSLNTPTKIPSLNESNTLGMPVQGLQSRHVDRDSSFSDNSGRSSSSSPNSRNSKFSMKMNSIGGTSASPPRHSSPTRSYTMIIPERNSPTNGNYMERVYSERRSSRSPSPKKAYGRSPSLIYDHQPFNSEAYYDNNNSLEELENKFDSEHLRQRRWNSLDTGETKSDISDYQYYDDEDPYSDMPETTTTNYFDYSILPDLPSTNTSADGQPSSPSKRITLNSTLSFLKRDSQPNLPSPTSTIRRRKDDELPPVPLDLPQLPFTSSSLAMQHFNACKDIWSLSNIFEWCLKLKTWLHDLFIPKREFKKALIKLLVFYKRDIPLDIIGQNVDQIIFSLLEAKAISYAYNNDIIDNDEDDNETAKKRNHKDELGVIIDANINVNGVLPDLTNCYCHDEDHKSNVNNNDQSRKLKCYSSQCHLNQVIDHEIQLRNTNINEIVLGDDWASHWRLTAEDLRRFDKTVSKRQSLIFDLLKYEQTFIQRAKCFVDIVGPDFIKAAQILIGSHEIILINKFEDDVLKPGKELIQIHEKSLFEPLLRILISDGRFIKALVDIADIYYNWSKVVKSSLLKYMSTVPMIEDLLKNESMKRWVDVEVRNIQRVKELKVNGSLLFMSTFNSRYQQLPLQLSDIRKLFDSQEPEYVSLTKSIDSIKRLGSKVNEMKVHADNIHALKKIHKQLIWKNNVNHVNANLGSENRRFFHRGDLTRKGDLKINSSTNHLILLDNFLFITERVKNPKMSLSSYKIVENPIAIELLVFEIKEKESIAPTLELKPITKSLTTLSNPASPVHAQEFLDGEVEPASYPFKLRFAGRGKHNAFTFSTKTERERKDWINHFSMAKTNLCRRLRKTEPYKLKTVANTCFAYDISNKISKLQVCAPYDPIEEASTDALNKLNELGCKGDIYTFNNARSYIVFSKAQSITSFEYSNTKFYLVGLATGVYCCDMQNRWKKVIGGADITKIKVITSINLLIVLGGRHLRCYSLDLVVGVYYNKKEHLSSISLSNEHVSFFAVGKHREINMLFYAKKKTNSSGTTNFKVLIPETDNDGMFSAFKVIKKFYVQAECYGISIFNTSFAVHTNKGFEILELDKLLPRSIPEFPHNESSGKKIDGFSRRSITGGVYNSGVDLVKKAVHSTNVRPMGMFKLNNNTEFLLVYNDCAIFTNKHGKLSRYSMLKFEFKAKAIAFINNHLFLVCDEVMEIWSISDFVNGSNRLIQVVTGKDMNMLNNEDSVYFAMANPKVPGLQLLFELQPKEVLL</sequence>
<evidence type="ECO:0000259" key="3">
    <source>
        <dbReference type="PROSITE" id="PS50003"/>
    </source>
</evidence>
<dbReference type="GO" id="GO:0005085">
    <property type="term" value="F:guanyl-nucleotide exchange factor activity"/>
    <property type="evidence" value="ECO:0007669"/>
    <property type="project" value="UniProtKB-KW"/>
</dbReference>
<dbReference type="EMBL" id="LMYN01000147">
    <property type="protein sequence ID" value="KRZ99393.1"/>
    <property type="molecule type" value="Genomic_DNA"/>
</dbReference>
<dbReference type="InterPro" id="IPR052233">
    <property type="entry name" value="Rho-type_GEFs"/>
</dbReference>
<dbReference type="Gene3D" id="2.30.29.30">
    <property type="entry name" value="Pleckstrin-homology domain (PH domain)/Phosphotyrosine-binding domain (PTB)"/>
    <property type="match status" value="1"/>
</dbReference>
<feature type="region of interest" description="Disordered" evidence="2">
    <location>
        <begin position="1"/>
        <end position="38"/>
    </location>
</feature>
<feature type="compositionally biased region" description="Low complexity" evidence="2">
    <location>
        <begin position="266"/>
        <end position="283"/>
    </location>
</feature>
<dbReference type="InterPro" id="IPR035899">
    <property type="entry name" value="DBL_dom_sf"/>
</dbReference>
<evidence type="ECO:0000256" key="2">
    <source>
        <dbReference type="SAM" id="MobiDB-lite"/>
    </source>
</evidence>
<feature type="domain" description="PH" evidence="3">
    <location>
        <begin position="926"/>
        <end position="1068"/>
    </location>
</feature>
<dbReference type="PROSITE" id="PS50010">
    <property type="entry name" value="DH_2"/>
    <property type="match status" value="1"/>
</dbReference>
<dbReference type="Gene3D" id="1.20.900.10">
    <property type="entry name" value="Dbl homology (DH) domain"/>
    <property type="match status" value="1"/>
</dbReference>
<feature type="domain" description="DH" evidence="4">
    <location>
        <begin position="693"/>
        <end position="890"/>
    </location>
</feature>
<evidence type="ECO:0000313" key="6">
    <source>
        <dbReference type="EMBL" id="KRZ99393.1"/>
    </source>
</evidence>
<evidence type="ECO:0000313" key="7">
    <source>
        <dbReference type="Proteomes" id="UP000054251"/>
    </source>
</evidence>
<feature type="domain" description="CNH" evidence="5">
    <location>
        <begin position="1145"/>
        <end position="1459"/>
    </location>
</feature>
<feature type="compositionally biased region" description="Polar residues" evidence="2">
    <location>
        <begin position="462"/>
        <end position="471"/>
    </location>
</feature>
<comment type="caution">
    <text evidence="6">The sequence shown here is derived from an EMBL/GenBank/DDBJ whole genome shotgun (WGS) entry which is preliminary data.</text>
</comment>
<dbReference type="InterPro" id="IPR001849">
    <property type="entry name" value="PH_domain"/>
</dbReference>
<dbReference type="PANTHER" id="PTHR46572:SF1">
    <property type="entry name" value="RHO1 GUANINE NUCLEOTIDE EXCHANGE FACTOR TUS1"/>
    <property type="match status" value="1"/>
</dbReference>
<dbReference type="PANTHER" id="PTHR46572">
    <property type="entry name" value="RHO1 GDP-GTP EXCHANGE PROTEIN 1-RELATED"/>
    <property type="match status" value="1"/>
</dbReference>
<dbReference type="SUPFAM" id="SSF50729">
    <property type="entry name" value="PH domain-like"/>
    <property type="match status" value="1"/>
</dbReference>
<dbReference type="SUPFAM" id="SSF48065">
    <property type="entry name" value="DBL homology domain (DH-domain)"/>
    <property type="match status" value="1"/>
</dbReference>
<evidence type="ECO:0000259" key="4">
    <source>
        <dbReference type="PROSITE" id="PS50010"/>
    </source>
</evidence>
<dbReference type="GeneID" id="26841862"/>
<dbReference type="Proteomes" id="UP000054251">
    <property type="component" value="Unassembled WGS sequence"/>
</dbReference>
<feature type="region of interest" description="Disordered" evidence="2">
    <location>
        <begin position="459"/>
        <end position="482"/>
    </location>
</feature>
<evidence type="ECO:0008006" key="8">
    <source>
        <dbReference type="Google" id="ProtNLM"/>
    </source>
</evidence>
<keyword evidence="7" id="KW-1185">Reference proteome</keyword>
<dbReference type="InterPro" id="IPR001180">
    <property type="entry name" value="CNH_dom"/>
</dbReference>
<dbReference type="RefSeq" id="XP_015465496.1">
    <property type="nucleotide sequence ID" value="XM_015613682.1"/>
</dbReference>
<dbReference type="SMART" id="SM00233">
    <property type="entry name" value="PH"/>
    <property type="match status" value="1"/>
</dbReference>
<name>A0A0V1PTA2_9ASCO</name>
<protein>
    <recommendedName>
        <fullName evidence="8">Rho1 guanine nucleotide exchange factor TUS1</fullName>
    </recommendedName>
</protein>
<dbReference type="Pfam" id="PF00780">
    <property type="entry name" value="CNH"/>
    <property type="match status" value="1"/>
</dbReference>
<feature type="region of interest" description="Disordered" evidence="2">
    <location>
        <begin position="174"/>
        <end position="194"/>
    </location>
</feature>
<dbReference type="SMART" id="SM00036">
    <property type="entry name" value="CNH"/>
    <property type="match status" value="1"/>
</dbReference>
<dbReference type="Pfam" id="PF23582">
    <property type="entry name" value="WHD_RGF3"/>
    <property type="match status" value="1"/>
</dbReference>
<gene>
    <name evidence="6" type="ORF">AC631_04853</name>
</gene>
<accession>A0A0V1PTA2</accession>
<dbReference type="InterPro" id="IPR057283">
    <property type="entry name" value="RGF3_WH"/>
</dbReference>
<evidence type="ECO:0000259" key="5">
    <source>
        <dbReference type="PROSITE" id="PS50219"/>
    </source>
</evidence>
<dbReference type="PROSITE" id="PS50219">
    <property type="entry name" value="CNH"/>
    <property type="match status" value="1"/>
</dbReference>
<feature type="compositionally biased region" description="Polar residues" evidence="2">
    <location>
        <begin position="284"/>
        <end position="309"/>
    </location>
</feature>
<dbReference type="PROSITE" id="PS50003">
    <property type="entry name" value="PH_DOMAIN"/>
    <property type="match status" value="1"/>
</dbReference>
<reference evidence="6 7" key="1">
    <citation type="submission" date="2015-11" db="EMBL/GenBank/DDBJ databases">
        <title>The genome of Debaryomyces fabryi.</title>
        <authorList>
            <person name="Tafer H."/>
            <person name="Lopandic K."/>
        </authorList>
    </citation>
    <scope>NUCLEOTIDE SEQUENCE [LARGE SCALE GENOMIC DNA]</scope>
    <source>
        <strain evidence="6 7">CBS 789</strain>
    </source>
</reference>
<proteinExistence type="predicted"/>
<dbReference type="InterPro" id="IPR000219">
    <property type="entry name" value="DH_dom"/>
</dbReference>
<keyword evidence="1" id="KW-0344">Guanine-nucleotide releasing factor</keyword>
<feature type="compositionally biased region" description="Basic and acidic residues" evidence="2">
    <location>
        <begin position="7"/>
        <end position="16"/>
    </location>
</feature>
<dbReference type="InterPro" id="IPR011993">
    <property type="entry name" value="PH-like_dom_sf"/>
</dbReference>
<feature type="region of interest" description="Disordered" evidence="2">
    <location>
        <begin position="255"/>
        <end position="351"/>
    </location>
</feature>
<evidence type="ECO:0000256" key="1">
    <source>
        <dbReference type="ARBA" id="ARBA00022658"/>
    </source>
</evidence>